<evidence type="ECO:0000313" key="2">
    <source>
        <dbReference type="Proteomes" id="UP000219688"/>
    </source>
</evidence>
<reference evidence="2" key="1">
    <citation type="submission" date="2017-08" db="EMBL/GenBank/DDBJ databases">
        <authorList>
            <person name="Varghese N."/>
            <person name="Submissions S."/>
        </authorList>
    </citation>
    <scope>NUCLEOTIDE SEQUENCE [LARGE SCALE GENOMIC DNA]</scope>
    <source>
        <strain evidence="2">USBA17B2</strain>
    </source>
</reference>
<sequence>MQRGVGQDAPAPGERGVIVYQVLGLLVDVALFRRLRTRAAARGGTEGIEDLKVALRLVQGRPFDQLRRGGWGWLFEGGRLDHHMTCAVVDVAPVAATHGLQTGDLAGARAPAEIAFLAPPPEEIPTLDLAAVTARSGITTAAVRLLQTDICNRTDDPDLPPGDLSRGDLPGRIQRILDRHGWLDRKEAV</sequence>
<name>A0A285VAR9_9MICO</name>
<dbReference type="EMBL" id="OBQK01000001">
    <property type="protein sequence ID" value="SOC51189.1"/>
    <property type="molecule type" value="Genomic_DNA"/>
</dbReference>
<dbReference type="RefSeq" id="WP_141401357.1">
    <property type="nucleotide sequence ID" value="NZ_OBQK01000001.1"/>
</dbReference>
<protein>
    <submittedName>
        <fullName evidence="1">Uncharacterized protein</fullName>
    </submittedName>
</protein>
<accession>A0A285VAR9</accession>
<dbReference type="AlphaFoldDB" id="A0A285VAR9"/>
<dbReference type="Proteomes" id="UP000219688">
    <property type="component" value="Unassembled WGS sequence"/>
</dbReference>
<proteinExistence type="predicted"/>
<evidence type="ECO:0000313" key="1">
    <source>
        <dbReference type="EMBL" id="SOC51189.1"/>
    </source>
</evidence>
<keyword evidence="2" id="KW-1185">Reference proteome</keyword>
<gene>
    <name evidence="1" type="ORF">SAMN05421879_10169</name>
</gene>
<organism evidence="1 2">
    <name type="scientific">Ornithinimicrobium cerasi</name>
    <dbReference type="NCBI Taxonomy" id="2248773"/>
    <lineage>
        <taxon>Bacteria</taxon>
        <taxon>Bacillati</taxon>
        <taxon>Actinomycetota</taxon>
        <taxon>Actinomycetes</taxon>
        <taxon>Micrococcales</taxon>
        <taxon>Ornithinimicrobiaceae</taxon>
        <taxon>Ornithinimicrobium</taxon>
    </lineage>
</organism>